<dbReference type="AlphaFoldDB" id="A0A8B9DDP7"/>
<keyword evidence="1" id="KW-0175">Coiled coil</keyword>
<gene>
    <name evidence="3" type="primary">LOC125181052</name>
</gene>
<evidence type="ECO:0008006" key="5">
    <source>
        <dbReference type="Google" id="ProtNLM"/>
    </source>
</evidence>
<organism evidence="3 4">
    <name type="scientific">Anser cygnoides</name>
    <name type="common">Swan goose</name>
    <dbReference type="NCBI Taxonomy" id="8845"/>
    <lineage>
        <taxon>Eukaryota</taxon>
        <taxon>Metazoa</taxon>
        <taxon>Chordata</taxon>
        <taxon>Craniata</taxon>
        <taxon>Vertebrata</taxon>
        <taxon>Euteleostomi</taxon>
        <taxon>Archelosauria</taxon>
        <taxon>Archosauria</taxon>
        <taxon>Dinosauria</taxon>
        <taxon>Saurischia</taxon>
        <taxon>Theropoda</taxon>
        <taxon>Coelurosauria</taxon>
        <taxon>Aves</taxon>
        <taxon>Neognathae</taxon>
        <taxon>Galloanserae</taxon>
        <taxon>Anseriformes</taxon>
        <taxon>Anatidae</taxon>
        <taxon>Anserinae</taxon>
        <taxon>Anser</taxon>
    </lineage>
</organism>
<dbReference type="GeneID" id="125181052"/>
<sequence length="336" mass="38880">MVSAIFFTLTFLVLIQSPQNVGDEFDAVMHERMQQRAEELEEHMMQLLLEMEQRDQENSWEHAGALLLSALQHWQFWALTGELVFFFVLCRMLRKPCHELCNRNEKGISRNKEDDDTEEEPSDILDARIFVSGYLQWPMRNLEETCKFVEELVDKLLCVCQTFPKNKFMPRLQPPIGVGSAFSASENNAIYHLLVPLNPTPGHTFHLELGTKGQTPARNSCLCMELQCMCTRERLVGDMLCILHHPEDELRHHDSSFLDTLCSGSYLDVQKTAKWFQELVTEAWVAMPQSSKLQLMVLPSTRFCKLRLTNILKKTLFIELMLGVQQDNSDTFLSFE</sequence>
<proteinExistence type="predicted"/>
<reference evidence="3" key="1">
    <citation type="submission" date="2025-08" db="UniProtKB">
        <authorList>
            <consortium name="Ensembl"/>
        </authorList>
    </citation>
    <scope>IDENTIFICATION</scope>
</reference>
<keyword evidence="4" id="KW-1185">Reference proteome</keyword>
<dbReference type="Gene3D" id="3.30.460.90">
    <property type="match status" value="1"/>
</dbReference>
<name>A0A8B9DDP7_ANSCY</name>
<dbReference type="PANTHER" id="PTHR10656">
    <property type="entry name" value="CELL FATE DETERMINING PROTEIN MAB21-RELATED"/>
    <property type="match status" value="1"/>
</dbReference>
<dbReference type="GO" id="GO:0016020">
    <property type="term" value="C:membrane"/>
    <property type="evidence" value="ECO:0007669"/>
    <property type="project" value="TreeGrafter"/>
</dbReference>
<feature type="chain" id="PRO_5034381117" description="Inositol 1,4,5-trisphosphate receptor-interacting protein-like 1" evidence="2">
    <location>
        <begin position="23"/>
        <end position="336"/>
    </location>
</feature>
<evidence type="ECO:0000256" key="2">
    <source>
        <dbReference type="SAM" id="SignalP"/>
    </source>
</evidence>
<evidence type="ECO:0000313" key="4">
    <source>
        <dbReference type="Proteomes" id="UP000694521"/>
    </source>
</evidence>
<dbReference type="PANTHER" id="PTHR10656:SF40">
    <property type="entry name" value="INOSITOL 1,4,5-TRISPHOSPHATE RECEPTOR-INTERACTING PROTEIN-LIKE 1"/>
    <property type="match status" value="1"/>
</dbReference>
<protein>
    <recommendedName>
        <fullName evidence="5">Inositol 1,4,5-trisphosphate receptor-interacting protein-like 1</fullName>
    </recommendedName>
</protein>
<evidence type="ECO:0000313" key="3">
    <source>
        <dbReference type="Ensembl" id="ENSACDP00005005903.1"/>
    </source>
</evidence>
<feature type="coiled-coil region" evidence="1">
    <location>
        <begin position="30"/>
        <end position="57"/>
    </location>
</feature>
<evidence type="ECO:0000256" key="1">
    <source>
        <dbReference type="SAM" id="Coils"/>
    </source>
</evidence>
<accession>A0A8B9DDP7</accession>
<dbReference type="Ensembl" id="ENSACDT00005007094.1">
    <property type="protein sequence ID" value="ENSACDP00005005903.1"/>
    <property type="gene ID" value="ENSACDG00005004323.1"/>
</dbReference>
<reference evidence="3" key="2">
    <citation type="submission" date="2025-09" db="UniProtKB">
        <authorList>
            <consortium name="Ensembl"/>
        </authorList>
    </citation>
    <scope>IDENTIFICATION</scope>
</reference>
<dbReference type="RefSeq" id="XP_047910468.2">
    <property type="nucleotide sequence ID" value="XM_048054511.2"/>
</dbReference>
<keyword evidence="2" id="KW-0732">Signal</keyword>
<dbReference type="Proteomes" id="UP000694521">
    <property type="component" value="Unplaced"/>
</dbReference>
<dbReference type="KEGG" id="acyg:125181052"/>
<feature type="signal peptide" evidence="2">
    <location>
        <begin position="1"/>
        <end position="22"/>
    </location>
</feature>